<proteinExistence type="predicted"/>
<accession>A0ABX7YVI4</accession>
<dbReference type="EMBL" id="CP073587">
    <property type="protein sequence ID" value="QUN06827.1"/>
    <property type="molecule type" value="Genomic_DNA"/>
</dbReference>
<evidence type="ECO:0000313" key="2">
    <source>
        <dbReference type="Proteomes" id="UP000679575"/>
    </source>
</evidence>
<gene>
    <name evidence="1" type="ORF">KDN34_05085</name>
</gene>
<keyword evidence="2" id="KW-1185">Reference proteome</keyword>
<evidence type="ECO:0000313" key="1">
    <source>
        <dbReference type="EMBL" id="QUN06827.1"/>
    </source>
</evidence>
<protein>
    <submittedName>
        <fullName evidence="1">Uncharacterized protein</fullName>
    </submittedName>
</protein>
<dbReference type="Proteomes" id="UP000679575">
    <property type="component" value="Chromosome"/>
</dbReference>
<reference evidence="1 2" key="1">
    <citation type="submission" date="2021-04" db="EMBL/GenBank/DDBJ databases">
        <title>Novel species identification of genus Shewanella.</title>
        <authorList>
            <person name="Liu G."/>
        </authorList>
    </citation>
    <scope>NUCLEOTIDE SEQUENCE [LARGE SCALE GENOMIC DNA]</scope>
    <source>
        <strain evidence="1 2">FJAT-54481</strain>
    </source>
</reference>
<organism evidence="1 2">
    <name type="scientific">Shewanella yunxiaonensis</name>
    <dbReference type="NCBI Taxonomy" id="2829809"/>
    <lineage>
        <taxon>Bacteria</taxon>
        <taxon>Pseudomonadati</taxon>
        <taxon>Pseudomonadota</taxon>
        <taxon>Gammaproteobacteria</taxon>
        <taxon>Alteromonadales</taxon>
        <taxon>Shewanellaceae</taxon>
        <taxon>Shewanella</taxon>
    </lineage>
</organism>
<dbReference type="RefSeq" id="WP_212595835.1">
    <property type="nucleotide sequence ID" value="NZ_CP073587.1"/>
</dbReference>
<sequence length="300" mass="33325">MDQIRKPTKMDDVFAQFANSDDLSFVISTTPPDLQSYALAVVDLNEFPLPKSTVEIVDGHPCFHDLHIPFTDGLKELGEIDSNGDIIKQLAKIDGIQQSLKAQHQQNIQTYIGFFAPLRDLPLVEDMTLIRHFSNAGSLASGFSPFAAHGKSINMMPKFTKESQATLQSALACQMAGLTRPAAKLFNEFIEYQLVDMNDGFQWLLESIINEIGRIKTSSKAGKSGRAKKFAISDQVKAYAIQLFDQGDFNNAHHAAHAIVGRVKKYGKSIGFEFSSDYQAPRTIHLWLSKHIKSKFEGSS</sequence>
<name>A0ABX7YVI4_9GAMM</name>